<organism evidence="3 4">
    <name type="scientific">Remersonia thermophila</name>
    <dbReference type="NCBI Taxonomy" id="72144"/>
    <lineage>
        <taxon>Eukaryota</taxon>
        <taxon>Fungi</taxon>
        <taxon>Dikarya</taxon>
        <taxon>Ascomycota</taxon>
        <taxon>Pezizomycotina</taxon>
        <taxon>Sordariomycetes</taxon>
        <taxon>Sordariomycetidae</taxon>
        <taxon>Sordariales</taxon>
        <taxon>Sordariales incertae sedis</taxon>
        <taxon>Remersonia</taxon>
    </lineage>
</organism>
<feature type="domain" description="Potassium channel tetramerisation-type BTB" evidence="2">
    <location>
        <begin position="53"/>
        <end position="146"/>
    </location>
</feature>
<evidence type="ECO:0000259" key="2">
    <source>
        <dbReference type="Pfam" id="PF02214"/>
    </source>
</evidence>
<name>A0ABR4D610_9PEZI</name>
<sequence>MSANPAGLQQQQPTPSTTAGQSAQDQLAEQLDSILVAANHIPNILPHERVFPIQVGSELFKLSGASLSSDAPSYFSQYFRCQLKRAEEAGEDPGSAIRTLYIDRDPDTFRDISLHLQGYHVQPRDSTHFVRLFADAQFYHLPKLMSQLYEESICTTVGGVQFRIPRNVFSGPGNSPNFFTLGYAAFFSSPGDLFPGLEREGLLRPPSIVPPAVDGRSPDVFAELLHLLRGYPVHIRDEDHRAALLRDCRYFNFKGLEQRLIPHAVSFNMARARHEMVLRLRDLLKSGISVQLEPTPADPLAGWVHYARPYVDTDRSYELIVEIGEEATRLRFDAEPSAAGGSLWPADAGGGGVAARAEFFGDTRRRVTKLFEVPARELRQQRRRHPGGTPGGGGTAGPGSTALSEDMVKVVLDADTSVILDGKPWTWMASSSSSSAAAAAAGEDDAPWLAPEPFTSRKRRRVDEPTGPEEWIVRTGQWRVKIQGARSGKSAVECCLVAVKLDAFGSQRARNAQRPFLDG</sequence>
<protein>
    <recommendedName>
        <fullName evidence="2">Potassium channel tetramerisation-type BTB domain-containing protein</fullName>
    </recommendedName>
</protein>
<dbReference type="GeneID" id="98128301"/>
<evidence type="ECO:0000313" key="3">
    <source>
        <dbReference type="EMBL" id="KAL2265796.1"/>
    </source>
</evidence>
<feature type="compositionally biased region" description="Gly residues" evidence="1">
    <location>
        <begin position="388"/>
        <end position="397"/>
    </location>
</feature>
<reference evidence="3 4" key="1">
    <citation type="journal article" date="2024" name="Commun. Biol.">
        <title>Comparative genomic analysis of thermophilic fungi reveals convergent evolutionary adaptations and gene losses.</title>
        <authorList>
            <person name="Steindorff A.S."/>
            <person name="Aguilar-Pontes M.V."/>
            <person name="Robinson A.J."/>
            <person name="Andreopoulos B."/>
            <person name="LaButti K."/>
            <person name="Kuo A."/>
            <person name="Mondo S."/>
            <person name="Riley R."/>
            <person name="Otillar R."/>
            <person name="Haridas S."/>
            <person name="Lipzen A."/>
            <person name="Grimwood J."/>
            <person name="Schmutz J."/>
            <person name="Clum A."/>
            <person name="Reid I.D."/>
            <person name="Moisan M.C."/>
            <person name="Butler G."/>
            <person name="Nguyen T.T.M."/>
            <person name="Dewar K."/>
            <person name="Conant G."/>
            <person name="Drula E."/>
            <person name="Henrissat B."/>
            <person name="Hansel C."/>
            <person name="Singer S."/>
            <person name="Hutchinson M.I."/>
            <person name="de Vries R.P."/>
            <person name="Natvig D.O."/>
            <person name="Powell A.J."/>
            <person name="Tsang A."/>
            <person name="Grigoriev I.V."/>
        </authorList>
    </citation>
    <scope>NUCLEOTIDE SEQUENCE [LARGE SCALE GENOMIC DNA]</scope>
    <source>
        <strain evidence="3 4">ATCC 22073</strain>
    </source>
</reference>
<dbReference type="EMBL" id="JAZGUE010000006">
    <property type="protein sequence ID" value="KAL2265796.1"/>
    <property type="molecule type" value="Genomic_DNA"/>
</dbReference>
<comment type="caution">
    <text evidence="3">The sequence shown here is derived from an EMBL/GenBank/DDBJ whole genome shotgun (WGS) entry which is preliminary data.</text>
</comment>
<keyword evidence="4" id="KW-1185">Reference proteome</keyword>
<dbReference type="Pfam" id="PF02214">
    <property type="entry name" value="BTB_2"/>
    <property type="match status" value="1"/>
</dbReference>
<dbReference type="PANTHER" id="PTHR31758:SF2">
    <property type="entry name" value="BTB_POZ DOMAIN-CONTAINING PROTEIN YLR108C"/>
    <property type="match status" value="1"/>
</dbReference>
<dbReference type="SUPFAM" id="SSF54695">
    <property type="entry name" value="POZ domain"/>
    <property type="match status" value="2"/>
</dbReference>
<dbReference type="InterPro" id="IPR003131">
    <property type="entry name" value="T1-type_BTB"/>
</dbReference>
<feature type="region of interest" description="Disordered" evidence="1">
    <location>
        <begin position="438"/>
        <end position="465"/>
    </location>
</feature>
<dbReference type="InterPro" id="IPR011333">
    <property type="entry name" value="SKP1/BTB/POZ_sf"/>
</dbReference>
<dbReference type="Proteomes" id="UP001600064">
    <property type="component" value="Unassembled WGS sequence"/>
</dbReference>
<gene>
    <name evidence="3" type="ORF">VTJ83DRAFT_6896</name>
</gene>
<evidence type="ECO:0000256" key="1">
    <source>
        <dbReference type="SAM" id="MobiDB-lite"/>
    </source>
</evidence>
<feature type="region of interest" description="Disordered" evidence="1">
    <location>
        <begin position="1"/>
        <end position="25"/>
    </location>
</feature>
<feature type="region of interest" description="Disordered" evidence="1">
    <location>
        <begin position="373"/>
        <end position="402"/>
    </location>
</feature>
<accession>A0ABR4D610</accession>
<dbReference type="PANTHER" id="PTHR31758">
    <property type="entry name" value="BTB/POZ DOMAIN-CONTAINING PROTEIN YLR108C"/>
    <property type="match status" value="1"/>
</dbReference>
<dbReference type="RefSeq" id="XP_070864523.1">
    <property type="nucleotide sequence ID" value="XM_071013657.1"/>
</dbReference>
<proteinExistence type="predicted"/>
<evidence type="ECO:0000313" key="4">
    <source>
        <dbReference type="Proteomes" id="UP001600064"/>
    </source>
</evidence>
<dbReference type="Gene3D" id="3.30.710.10">
    <property type="entry name" value="Potassium Channel Kv1.1, Chain A"/>
    <property type="match status" value="2"/>
</dbReference>